<organism evidence="2 3">
    <name type="scientific">Microbulbifer spongiae</name>
    <dbReference type="NCBI Taxonomy" id="2944933"/>
    <lineage>
        <taxon>Bacteria</taxon>
        <taxon>Pseudomonadati</taxon>
        <taxon>Pseudomonadota</taxon>
        <taxon>Gammaproteobacteria</taxon>
        <taxon>Cellvibrionales</taxon>
        <taxon>Microbulbiferaceae</taxon>
        <taxon>Microbulbifer</taxon>
    </lineage>
</organism>
<sequence length="255" mass="27516">MKKLAIFFCVLAVQCITMPLWAKAIPTEITVRAQARDAKFIGSSIGGAMVIIRAADTGEILAKGLTQGSTGDTGKIMKTPRERYLPIATGAAHFTATLDISNPVFLTIEILAPYIKKQARVVAQTQTWLVPGKPINGEGLIVEIPGMVVDLLNPQTHLYTGLDQSPYEIRANVVMMCGCSITEGGLWDGSTIEVVAQVKKEGKIFATVPLKLHDTMNTFSALFSTDTPGVYEILVYAYDPKTGNTGVDRGSFIVH</sequence>
<feature type="signal peptide" evidence="1">
    <location>
        <begin position="1"/>
        <end position="24"/>
    </location>
</feature>
<keyword evidence="3" id="KW-1185">Reference proteome</keyword>
<reference evidence="2 3" key="1">
    <citation type="submission" date="2022-05" db="EMBL/GenBank/DDBJ databases">
        <title>Microbulbifer sp. nov., isolated from sponge.</title>
        <authorList>
            <person name="Gao L."/>
        </authorList>
    </citation>
    <scope>NUCLEOTIDE SEQUENCE [LARGE SCALE GENOMIC DNA]</scope>
    <source>
        <strain evidence="2 3">MI-G</strain>
    </source>
</reference>
<feature type="chain" id="PRO_5047431100" description="DUF1573 domain-containing protein" evidence="1">
    <location>
        <begin position="25"/>
        <end position="255"/>
    </location>
</feature>
<dbReference type="EMBL" id="CP098023">
    <property type="protein sequence ID" value="WKD50277.1"/>
    <property type="molecule type" value="Genomic_DNA"/>
</dbReference>
<dbReference type="Proteomes" id="UP001321520">
    <property type="component" value="Chromosome"/>
</dbReference>
<evidence type="ECO:0008006" key="4">
    <source>
        <dbReference type="Google" id="ProtNLM"/>
    </source>
</evidence>
<gene>
    <name evidence="2" type="ORF">M8T91_02275</name>
</gene>
<dbReference type="RefSeq" id="WP_301416419.1">
    <property type="nucleotide sequence ID" value="NZ_CP098023.1"/>
</dbReference>
<proteinExistence type="predicted"/>
<accession>A0ABY9ECB0</accession>
<protein>
    <recommendedName>
        <fullName evidence="4">DUF1573 domain-containing protein</fullName>
    </recommendedName>
</protein>
<evidence type="ECO:0000256" key="1">
    <source>
        <dbReference type="SAM" id="SignalP"/>
    </source>
</evidence>
<evidence type="ECO:0000313" key="2">
    <source>
        <dbReference type="EMBL" id="WKD50277.1"/>
    </source>
</evidence>
<keyword evidence="1" id="KW-0732">Signal</keyword>
<name>A0ABY9ECB0_9GAMM</name>
<evidence type="ECO:0000313" key="3">
    <source>
        <dbReference type="Proteomes" id="UP001321520"/>
    </source>
</evidence>